<proteinExistence type="predicted"/>
<protein>
    <submittedName>
        <fullName evidence="1">Uncharacterized protein</fullName>
    </submittedName>
</protein>
<reference evidence="1" key="1">
    <citation type="submission" date="2018-06" db="EMBL/GenBank/DDBJ databases">
        <authorList>
            <person name="Zhirakovskaya E."/>
        </authorList>
    </citation>
    <scope>NUCLEOTIDE SEQUENCE</scope>
</reference>
<accession>A0A3B0UN84</accession>
<dbReference type="Gene3D" id="2.60.120.260">
    <property type="entry name" value="Galactose-binding domain-like"/>
    <property type="match status" value="1"/>
</dbReference>
<dbReference type="EMBL" id="UOEU01000377">
    <property type="protein sequence ID" value="VAW32641.1"/>
    <property type="molecule type" value="Genomic_DNA"/>
</dbReference>
<organism evidence="1">
    <name type="scientific">hydrothermal vent metagenome</name>
    <dbReference type="NCBI Taxonomy" id="652676"/>
    <lineage>
        <taxon>unclassified sequences</taxon>
        <taxon>metagenomes</taxon>
        <taxon>ecological metagenomes</taxon>
    </lineage>
</organism>
<evidence type="ECO:0000313" key="1">
    <source>
        <dbReference type="EMBL" id="VAW32641.1"/>
    </source>
</evidence>
<name>A0A3B0UN84_9ZZZZ</name>
<sequence length="255" mass="27534">MLQNGAFSDGWETLPALKEANYLKNQRPYGWQIEWIPLGQPLYSDPNTQSNGIPECVHKLSDQLPPHEQLGAANALILAGDTTYKIFSAGAPFGATLSQTVTGLQPGSQATLTAPVQVHLRGETDSYGAESGVWVNGEGSWVNGFDMGDRQWYKHIVSFTVPASGQAEIVIRVKSKWPSGKDFFFDGIELDAETETAVTPPLPPPPIDDTLPVETETAKTVYLQLPSGVQIKQGVSSEANVIEVNVGPSVKVEMV</sequence>
<dbReference type="AlphaFoldDB" id="A0A3B0UN84"/>
<gene>
    <name evidence="1" type="ORF">MNBD_CHLOROFLEXI01-2452</name>
</gene>